<accession>A0A3G4ZY16</accession>
<evidence type="ECO:0000313" key="1">
    <source>
        <dbReference type="EMBL" id="AYV79806.1"/>
    </source>
</evidence>
<reference evidence="1" key="1">
    <citation type="submission" date="2018-10" db="EMBL/GenBank/DDBJ databases">
        <title>Hidden diversity of soil giant viruses.</title>
        <authorList>
            <person name="Schulz F."/>
            <person name="Alteio L."/>
            <person name="Goudeau D."/>
            <person name="Ryan E.M."/>
            <person name="Malmstrom R.R."/>
            <person name="Blanchard J."/>
            <person name="Woyke T."/>
        </authorList>
    </citation>
    <scope>NUCLEOTIDE SEQUENCE</scope>
    <source>
        <strain evidence="1">FNV1</strain>
    </source>
</reference>
<dbReference type="EMBL" id="MK072186">
    <property type="protein sequence ID" value="AYV79806.1"/>
    <property type="molecule type" value="Genomic_DNA"/>
</dbReference>
<proteinExistence type="predicted"/>
<dbReference type="SUPFAM" id="SSF48403">
    <property type="entry name" value="Ankyrin repeat"/>
    <property type="match status" value="1"/>
</dbReference>
<dbReference type="SMART" id="SM00248">
    <property type="entry name" value="ANK"/>
    <property type="match status" value="4"/>
</dbReference>
<dbReference type="InterPro" id="IPR036770">
    <property type="entry name" value="Ankyrin_rpt-contain_sf"/>
</dbReference>
<gene>
    <name evidence="1" type="ORF">Faunusvirus55_4</name>
</gene>
<name>A0A3G4ZY16_9VIRU</name>
<dbReference type="Gene3D" id="1.25.40.20">
    <property type="entry name" value="Ankyrin repeat-containing domain"/>
    <property type="match status" value="1"/>
</dbReference>
<protein>
    <submittedName>
        <fullName evidence="1">Uncharacterized protein</fullName>
    </submittedName>
</protein>
<dbReference type="InterPro" id="IPR002110">
    <property type="entry name" value="Ankyrin_rpt"/>
</dbReference>
<sequence length="248" mass="29074">MLSVEAHRDAFMSLLRSEDNTGCIKYIDEHDDFYNMKFEEYGTNMLQWTCIYKRDKVAIALIDKKCDLTYKNGFNQTALSYALLHGQRNIAAHIIDNLQDTATRNITMHGHYVSELMMLCNYDDTNNVIKMIDKGHDIYYETDSDKLYYKSLFTIALVMHNEVIAKKLIDIDTDFIIKFKYYNNVLTISQKMRNKIMKYCADKYDAYKHKIIDTMNSASPTNALYQSFHTTYAVQLVDIICDFILLRI</sequence>
<organism evidence="1">
    <name type="scientific">Faunusvirus sp</name>
    <dbReference type="NCBI Taxonomy" id="2487766"/>
    <lineage>
        <taxon>Viruses</taxon>
        <taxon>Varidnaviria</taxon>
        <taxon>Bamfordvirae</taxon>
        <taxon>Nucleocytoviricota</taxon>
        <taxon>Megaviricetes</taxon>
        <taxon>Imitervirales</taxon>
        <taxon>Mimiviridae</taxon>
    </lineage>
</organism>